<dbReference type="EMBL" id="JAAAIP010000529">
    <property type="protein sequence ID" value="KAG0315572.1"/>
    <property type="molecule type" value="Genomic_DNA"/>
</dbReference>
<evidence type="ECO:0000313" key="2">
    <source>
        <dbReference type="Proteomes" id="UP000738325"/>
    </source>
</evidence>
<gene>
    <name evidence="1" type="ORF">BGZ99_007365</name>
</gene>
<dbReference type="Proteomes" id="UP000738325">
    <property type="component" value="Unassembled WGS sequence"/>
</dbReference>
<dbReference type="OrthoDB" id="2335084at2759"/>
<name>A0A9P6UR30_9FUNG</name>
<organism evidence="1 2">
    <name type="scientific">Dissophora globulifera</name>
    <dbReference type="NCBI Taxonomy" id="979702"/>
    <lineage>
        <taxon>Eukaryota</taxon>
        <taxon>Fungi</taxon>
        <taxon>Fungi incertae sedis</taxon>
        <taxon>Mucoromycota</taxon>
        <taxon>Mortierellomycotina</taxon>
        <taxon>Mortierellomycetes</taxon>
        <taxon>Mortierellales</taxon>
        <taxon>Mortierellaceae</taxon>
        <taxon>Dissophora</taxon>
    </lineage>
</organism>
<protein>
    <recommendedName>
        <fullName evidence="3">F-box domain-containing protein</fullName>
    </recommendedName>
</protein>
<dbReference type="AlphaFoldDB" id="A0A9P6UR30"/>
<sequence>MERANLFNMPEIITLIGHCLPLWKYSERLGFYDFNPRILLKCTRVNKIWHDALIPMIWYIYNGYVMRSIPKDVIIKNSQYFRVFFYDRCFSGPFLCQNLRALSISWWDSSLLPLVEANAGSLENLIWKGSTSTSPMRTMTLPKLDHGLFMRMAPTLEELQLSHWTIVGPDFVRFLGACKRLQYLSLAAVDWVEPGPINSVLPASPSSPSSSPSATSVPWSTAIPPHIVQNLRDLRLDISVSRDGAFIDLIRSCPNLENFSLYSESAEDARMLVPVLRDSCFSKLRGIEYVTRFSSALDGYDYLTDAEYSEIILSADTITHLKIDIPQLGDAMTRALILQASSLQSLSLRFLRRRDMPMQDAENLCKILKYCIRLRSLSLVFSPHALGQEETLRLFDEPWGCVELEKLELTDVTMVATEHREVRATAGDIAAAVTAAAGEMYYDSELLPHIQQPRYWTWASAAGSTPPDAGAHRAGSRNESVARQRLFEQVRKLGNLTRLTLNHVTYSADGAT</sequence>
<dbReference type="Gene3D" id="3.80.10.10">
    <property type="entry name" value="Ribonuclease Inhibitor"/>
    <property type="match status" value="1"/>
</dbReference>
<dbReference type="PANTHER" id="PTHR31639:SF195">
    <property type="entry name" value="F-BOX DOMAIN-CONTAINING PROTEIN"/>
    <property type="match status" value="1"/>
</dbReference>
<dbReference type="PANTHER" id="PTHR31639">
    <property type="entry name" value="F-BOX PROTEIN-LIKE"/>
    <property type="match status" value="1"/>
</dbReference>
<comment type="caution">
    <text evidence="1">The sequence shown here is derived from an EMBL/GenBank/DDBJ whole genome shotgun (WGS) entry which is preliminary data.</text>
</comment>
<reference evidence="1" key="1">
    <citation type="journal article" date="2020" name="Fungal Divers.">
        <title>Resolving the Mortierellaceae phylogeny through synthesis of multi-gene phylogenetics and phylogenomics.</title>
        <authorList>
            <person name="Vandepol N."/>
            <person name="Liber J."/>
            <person name="Desiro A."/>
            <person name="Na H."/>
            <person name="Kennedy M."/>
            <person name="Barry K."/>
            <person name="Grigoriev I.V."/>
            <person name="Miller A.N."/>
            <person name="O'Donnell K."/>
            <person name="Stajich J.E."/>
            <person name="Bonito G."/>
        </authorList>
    </citation>
    <scope>NUCLEOTIDE SEQUENCE</scope>
    <source>
        <strain evidence="1">REB-010B</strain>
    </source>
</reference>
<keyword evidence="2" id="KW-1185">Reference proteome</keyword>
<evidence type="ECO:0008006" key="3">
    <source>
        <dbReference type="Google" id="ProtNLM"/>
    </source>
</evidence>
<dbReference type="SUPFAM" id="SSF52047">
    <property type="entry name" value="RNI-like"/>
    <property type="match status" value="1"/>
</dbReference>
<accession>A0A9P6UR30</accession>
<dbReference type="InterPro" id="IPR032675">
    <property type="entry name" value="LRR_dom_sf"/>
</dbReference>
<proteinExistence type="predicted"/>
<evidence type="ECO:0000313" key="1">
    <source>
        <dbReference type="EMBL" id="KAG0315572.1"/>
    </source>
</evidence>